<evidence type="ECO:0000256" key="2">
    <source>
        <dbReference type="ARBA" id="ARBA00022649"/>
    </source>
</evidence>
<evidence type="ECO:0000256" key="4">
    <source>
        <dbReference type="ARBA" id="ARBA00022759"/>
    </source>
</evidence>
<evidence type="ECO:0000313" key="9">
    <source>
        <dbReference type="Proteomes" id="UP000772181"/>
    </source>
</evidence>
<dbReference type="GO" id="GO:0003729">
    <property type="term" value="F:mRNA binding"/>
    <property type="evidence" value="ECO:0007669"/>
    <property type="project" value="InterPro"/>
</dbReference>
<protein>
    <submittedName>
        <fullName evidence="8">Type II toxin-antitoxin system HicA family toxin</fullName>
    </submittedName>
</protein>
<keyword evidence="5" id="KW-0378">Hydrolase</keyword>
<dbReference type="EMBL" id="JACQWF010000084">
    <property type="protein sequence ID" value="MBI4595095.1"/>
    <property type="molecule type" value="Genomic_DNA"/>
</dbReference>
<reference evidence="8" key="1">
    <citation type="submission" date="2020-07" db="EMBL/GenBank/DDBJ databases">
        <title>Huge and variable diversity of episymbiotic CPR bacteria and DPANN archaea in groundwater ecosystems.</title>
        <authorList>
            <person name="He C.Y."/>
            <person name="Keren R."/>
            <person name="Whittaker M."/>
            <person name="Farag I.F."/>
            <person name="Doudna J."/>
            <person name="Cate J.H.D."/>
            <person name="Banfield J.F."/>
        </authorList>
    </citation>
    <scope>NUCLEOTIDE SEQUENCE</scope>
    <source>
        <strain evidence="8">NC_groundwater_1482_Ag_S-0.65um_47_24</strain>
    </source>
</reference>
<evidence type="ECO:0000256" key="5">
    <source>
        <dbReference type="ARBA" id="ARBA00022801"/>
    </source>
</evidence>
<dbReference type="Pfam" id="PF07927">
    <property type="entry name" value="HicA_toxin"/>
    <property type="match status" value="1"/>
</dbReference>
<accession>A0A933LPI0</accession>
<name>A0A933LPI0_UNCTE</name>
<gene>
    <name evidence="8" type="ORF">HY730_01810</name>
</gene>
<dbReference type="AlphaFoldDB" id="A0A933LPI0"/>
<evidence type="ECO:0000313" key="8">
    <source>
        <dbReference type="EMBL" id="MBI4595095.1"/>
    </source>
</evidence>
<dbReference type="SUPFAM" id="SSF54786">
    <property type="entry name" value="YcfA/nrd intein domain"/>
    <property type="match status" value="1"/>
</dbReference>
<proteinExistence type="inferred from homology"/>
<keyword evidence="6" id="KW-0694">RNA-binding</keyword>
<sequence length="74" mass="8580">MSRLILLKPQEVIRKLKALGYEGPVRTGRHPIMLNLKERKTIPIPMHKGKDITVGLIKKILREVEISLDEWNNL</sequence>
<evidence type="ECO:0000256" key="7">
    <source>
        <dbReference type="ARBA" id="ARBA00023016"/>
    </source>
</evidence>
<dbReference type="InterPro" id="IPR038570">
    <property type="entry name" value="HicA_sf"/>
</dbReference>
<comment type="similarity">
    <text evidence="1">Belongs to the HicA mRNA interferase family.</text>
</comment>
<dbReference type="Proteomes" id="UP000772181">
    <property type="component" value="Unassembled WGS sequence"/>
</dbReference>
<dbReference type="GO" id="GO:0004519">
    <property type="term" value="F:endonuclease activity"/>
    <property type="evidence" value="ECO:0007669"/>
    <property type="project" value="UniProtKB-KW"/>
</dbReference>
<keyword evidence="7" id="KW-0346">Stress response</keyword>
<evidence type="ECO:0000256" key="3">
    <source>
        <dbReference type="ARBA" id="ARBA00022722"/>
    </source>
</evidence>
<keyword evidence="3" id="KW-0540">Nuclease</keyword>
<organism evidence="8 9">
    <name type="scientific">Tectimicrobiota bacterium</name>
    <dbReference type="NCBI Taxonomy" id="2528274"/>
    <lineage>
        <taxon>Bacteria</taxon>
        <taxon>Pseudomonadati</taxon>
        <taxon>Nitrospinota/Tectimicrobiota group</taxon>
        <taxon>Candidatus Tectimicrobiota</taxon>
    </lineage>
</organism>
<evidence type="ECO:0000256" key="1">
    <source>
        <dbReference type="ARBA" id="ARBA00006620"/>
    </source>
</evidence>
<comment type="caution">
    <text evidence="8">The sequence shown here is derived from an EMBL/GenBank/DDBJ whole genome shotgun (WGS) entry which is preliminary data.</text>
</comment>
<keyword evidence="2" id="KW-1277">Toxin-antitoxin system</keyword>
<dbReference type="Gene3D" id="3.30.920.30">
    <property type="entry name" value="Hypothetical protein"/>
    <property type="match status" value="1"/>
</dbReference>
<dbReference type="GO" id="GO:0016787">
    <property type="term" value="F:hydrolase activity"/>
    <property type="evidence" value="ECO:0007669"/>
    <property type="project" value="UniProtKB-KW"/>
</dbReference>
<evidence type="ECO:0000256" key="6">
    <source>
        <dbReference type="ARBA" id="ARBA00022884"/>
    </source>
</evidence>
<keyword evidence="4" id="KW-0255">Endonuclease</keyword>
<dbReference type="InterPro" id="IPR012933">
    <property type="entry name" value="HicA_mRNA_interferase"/>
</dbReference>